<name>A0ACC0V1J9_9HYPO</name>
<dbReference type="Proteomes" id="UP001163324">
    <property type="component" value="Chromosome 5"/>
</dbReference>
<evidence type="ECO:0000313" key="1">
    <source>
        <dbReference type="EMBL" id="KAI9899779.1"/>
    </source>
</evidence>
<reference evidence="1" key="1">
    <citation type="submission" date="2022-10" db="EMBL/GenBank/DDBJ databases">
        <title>Complete Genome of Trichothecium roseum strain YXFP-22015, a Plant Pathogen Isolated from Citrus.</title>
        <authorList>
            <person name="Wang Y."/>
            <person name="Zhu L."/>
        </authorList>
    </citation>
    <scope>NUCLEOTIDE SEQUENCE</scope>
    <source>
        <strain evidence="1">YXFP-22015</strain>
    </source>
</reference>
<accession>A0ACC0V1J9</accession>
<gene>
    <name evidence="1" type="ORF">N3K66_006240</name>
</gene>
<proteinExistence type="predicted"/>
<dbReference type="EMBL" id="CM047944">
    <property type="protein sequence ID" value="KAI9899779.1"/>
    <property type="molecule type" value="Genomic_DNA"/>
</dbReference>
<organism evidence="1 2">
    <name type="scientific">Trichothecium roseum</name>
    <dbReference type="NCBI Taxonomy" id="47278"/>
    <lineage>
        <taxon>Eukaryota</taxon>
        <taxon>Fungi</taxon>
        <taxon>Dikarya</taxon>
        <taxon>Ascomycota</taxon>
        <taxon>Pezizomycotina</taxon>
        <taxon>Sordariomycetes</taxon>
        <taxon>Hypocreomycetidae</taxon>
        <taxon>Hypocreales</taxon>
        <taxon>Hypocreales incertae sedis</taxon>
        <taxon>Trichothecium</taxon>
    </lineage>
</organism>
<evidence type="ECO:0000313" key="2">
    <source>
        <dbReference type="Proteomes" id="UP001163324"/>
    </source>
</evidence>
<protein>
    <submittedName>
        <fullName evidence="1">Uncharacterized protein</fullName>
    </submittedName>
</protein>
<sequence>MQVCIQISSWILSAQTPNTSYDPWSSSTTAQAQAMQKAKGALPSWGQTKSQSKKGFDKVWGWADKLGAPVNRLSNRIGSEAFWPTTLDKESDKAARILKSFCKDGFYAEEEGHTAEPSGPNPKRKQRVLKKIPEKVIQNAVGLAIFTTMRTGLWFSGAGGSGVLVARKEDGSWSPPSGIMLHTAGLGFLVGVDIYDCVLVINNRKALEAFTKVRATLGGEISAVAGPVGVGGVLENDGKWKQVNRPVFTYLKSRGFYAGVQVDGTIVIERTDENARFYNEEVRTKDILAGNIRNLPLGTKTLMETLKAAEGRRDVDGRILEQLEGQPPPGDVEVAPPQANNSIGTPDPRDADPYGVNAPQRKGLAVVDPGKQAAPPAGPEHTQPQPQPQPHNGGTGSEEDLYSAEDKEVAPGKGDGLQGPSHRDSAVHFGAEGGHNQHGKDQRMS</sequence>
<comment type="caution">
    <text evidence="1">The sequence shown here is derived from an EMBL/GenBank/DDBJ whole genome shotgun (WGS) entry which is preliminary data.</text>
</comment>
<keyword evidence="2" id="KW-1185">Reference proteome</keyword>